<evidence type="ECO:0000256" key="7">
    <source>
        <dbReference type="ARBA" id="ARBA00022679"/>
    </source>
</evidence>
<dbReference type="InterPro" id="IPR019734">
    <property type="entry name" value="TPR_rpt"/>
</dbReference>
<evidence type="ECO:0000256" key="15">
    <source>
        <dbReference type="ARBA" id="ARBA00045102"/>
    </source>
</evidence>
<dbReference type="InterPro" id="IPR052943">
    <property type="entry name" value="TMTC_O-mannosyl-trnsfr"/>
</dbReference>
<feature type="repeat" description="TPR" evidence="16">
    <location>
        <begin position="494"/>
        <end position="527"/>
    </location>
</feature>
<comment type="caution">
    <text evidence="20">The sequence shown here is derived from an EMBL/GenBank/DDBJ whole genome shotgun (WGS) entry which is preliminary data.</text>
</comment>
<evidence type="ECO:0000256" key="5">
    <source>
        <dbReference type="ARBA" id="ARBA00007882"/>
    </source>
</evidence>
<evidence type="ECO:0000256" key="11">
    <source>
        <dbReference type="ARBA" id="ARBA00022824"/>
    </source>
</evidence>
<dbReference type="Pfam" id="PF13414">
    <property type="entry name" value="TPR_11"/>
    <property type="match status" value="1"/>
</dbReference>
<evidence type="ECO:0000256" key="16">
    <source>
        <dbReference type="PROSITE-ProRule" id="PRU00339"/>
    </source>
</evidence>
<evidence type="ECO:0000256" key="12">
    <source>
        <dbReference type="ARBA" id="ARBA00022989"/>
    </source>
</evidence>
<protein>
    <recommendedName>
        <fullName evidence="6">dolichyl-phosphate-mannose--protein mannosyltransferase</fullName>
        <ecNumber evidence="6">2.4.1.109</ecNumber>
    </recommendedName>
</protein>
<dbReference type="InterPro" id="IPR013618">
    <property type="entry name" value="TMTC_DUF1736"/>
</dbReference>
<evidence type="ECO:0000256" key="10">
    <source>
        <dbReference type="ARBA" id="ARBA00022803"/>
    </source>
</evidence>
<evidence type="ECO:0000256" key="17">
    <source>
        <dbReference type="SAM" id="MobiDB-lite"/>
    </source>
</evidence>
<evidence type="ECO:0000256" key="2">
    <source>
        <dbReference type="ARBA" id="ARBA00004141"/>
    </source>
</evidence>
<gene>
    <name evidence="20" type="ORF">OUZ56_019293</name>
</gene>
<dbReference type="Proteomes" id="UP001234178">
    <property type="component" value="Unassembled WGS sequence"/>
</dbReference>
<comment type="function">
    <text evidence="1">Transfers mannosyl residues to the hydroxyl group of serine or threonine residues.</text>
</comment>
<dbReference type="PROSITE" id="PS50005">
    <property type="entry name" value="TPR"/>
    <property type="match status" value="1"/>
</dbReference>
<evidence type="ECO:0000259" key="19">
    <source>
        <dbReference type="Pfam" id="PF08409"/>
    </source>
</evidence>
<feature type="domain" description="DUF1736" evidence="19">
    <location>
        <begin position="276"/>
        <end position="347"/>
    </location>
</feature>
<comment type="catalytic activity">
    <reaction evidence="14">
        <text>a di-trans,poly-cis-dolichyl beta-D-mannosyl phosphate + L-threonyl-[protein] = 3-O-(alpha-D-mannosyl)-L-threonyl-[protein] + a di-trans,poly-cis-dolichyl phosphate + H(+)</text>
        <dbReference type="Rhea" id="RHEA:53396"/>
        <dbReference type="Rhea" id="RHEA-COMP:11060"/>
        <dbReference type="Rhea" id="RHEA-COMP:13547"/>
        <dbReference type="Rhea" id="RHEA-COMP:19498"/>
        <dbReference type="Rhea" id="RHEA-COMP:19501"/>
        <dbReference type="ChEBI" id="CHEBI:15378"/>
        <dbReference type="ChEBI" id="CHEBI:30013"/>
        <dbReference type="ChEBI" id="CHEBI:57683"/>
        <dbReference type="ChEBI" id="CHEBI:58211"/>
        <dbReference type="ChEBI" id="CHEBI:137323"/>
        <dbReference type="EC" id="2.4.1.109"/>
    </reaction>
</comment>
<dbReference type="EC" id="2.4.1.109" evidence="6"/>
<accession>A0ABQ9ZB64</accession>
<feature type="transmembrane region" description="Helical" evidence="18">
    <location>
        <begin position="362"/>
        <end position="385"/>
    </location>
</feature>
<reference evidence="20 21" key="1">
    <citation type="journal article" date="2023" name="Nucleic Acids Res.">
        <title>The hologenome of Daphnia magna reveals possible DNA methylation and microbiome-mediated evolution of the host genome.</title>
        <authorList>
            <person name="Chaturvedi A."/>
            <person name="Li X."/>
            <person name="Dhandapani V."/>
            <person name="Marshall H."/>
            <person name="Kissane S."/>
            <person name="Cuenca-Cambronero M."/>
            <person name="Asole G."/>
            <person name="Calvet F."/>
            <person name="Ruiz-Romero M."/>
            <person name="Marangio P."/>
            <person name="Guigo R."/>
            <person name="Rago D."/>
            <person name="Mirbahai L."/>
            <person name="Eastwood N."/>
            <person name="Colbourne J.K."/>
            <person name="Zhou J."/>
            <person name="Mallon E."/>
            <person name="Orsini L."/>
        </authorList>
    </citation>
    <scope>NUCLEOTIDE SEQUENCE [LARGE SCALE GENOMIC DNA]</scope>
    <source>
        <strain evidence="20">LRV0_1</strain>
    </source>
</reference>
<dbReference type="SUPFAM" id="SSF48452">
    <property type="entry name" value="TPR-like"/>
    <property type="match status" value="1"/>
</dbReference>
<keyword evidence="11" id="KW-0256">Endoplasmic reticulum</keyword>
<evidence type="ECO:0000256" key="18">
    <source>
        <dbReference type="SAM" id="Phobius"/>
    </source>
</evidence>
<proteinExistence type="inferred from homology"/>
<comment type="pathway">
    <text evidence="4">Protein modification; protein glycosylation.</text>
</comment>
<feature type="compositionally biased region" description="Polar residues" evidence="17">
    <location>
        <begin position="624"/>
        <end position="638"/>
    </location>
</feature>
<evidence type="ECO:0000256" key="8">
    <source>
        <dbReference type="ARBA" id="ARBA00022692"/>
    </source>
</evidence>
<keyword evidence="9" id="KW-0677">Repeat</keyword>
<evidence type="ECO:0000256" key="14">
    <source>
        <dbReference type="ARBA" id="ARBA00045085"/>
    </source>
</evidence>
<evidence type="ECO:0000256" key="6">
    <source>
        <dbReference type="ARBA" id="ARBA00012839"/>
    </source>
</evidence>
<evidence type="ECO:0000256" key="3">
    <source>
        <dbReference type="ARBA" id="ARBA00004240"/>
    </source>
</evidence>
<feature type="transmembrane region" description="Helical" evidence="18">
    <location>
        <begin position="294"/>
        <end position="318"/>
    </location>
</feature>
<dbReference type="Pfam" id="PF08409">
    <property type="entry name" value="TMTC_DUF1736"/>
    <property type="match status" value="1"/>
</dbReference>
<dbReference type="PANTHER" id="PTHR44809:SF1">
    <property type="entry name" value="PROTEIN O-MANNOSYL-TRANSFERASE TMTC1"/>
    <property type="match status" value="1"/>
</dbReference>
<keyword evidence="7" id="KW-0808">Transferase</keyword>
<evidence type="ECO:0000256" key="9">
    <source>
        <dbReference type="ARBA" id="ARBA00022737"/>
    </source>
</evidence>
<keyword evidence="13 18" id="KW-0472">Membrane</keyword>
<feature type="transmembrane region" description="Helical" evidence="18">
    <location>
        <begin position="12"/>
        <end position="30"/>
    </location>
</feature>
<comment type="subcellular location">
    <subcellularLocation>
        <location evidence="3">Endoplasmic reticulum</location>
    </subcellularLocation>
    <subcellularLocation>
        <location evidence="2">Membrane</location>
        <topology evidence="2">Multi-pass membrane protein</topology>
    </subcellularLocation>
</comment>
<dbReference type="PANTHER" id="PTHR44809">
    <property type="match status" value="1"/>
</dbReference>
<feature type="transmembrane region" description="Helical" evidence="18">
    <location>
        <begin position="339"/>
        <end position="356"/>
    </location>
</feature>
<name>A0ABQ9ZB64_9CRUS</name>
<feature type="region of interest" description="Disordered" evidence="17">
    <location>
        <begin position="623"/>
        <end position="647"/>
    </location>
</feature>
<dbReference type="EMBL" id="JAOYFB010000003">
    <property type="protein sequence ID" value="KAK4010146.1"/>
    <property type="molecule type" value="Genomic_DNA"/>
</dbReference>
<organism evidence="20 21">
    <name type="scientific">Daphnia magna</name>
    <dbReference type="NCBI Taxonomy" id="35525"/>
    <lineage>
        <taxon>Eukaryota</taxon>
        <taxon>Metazoa</taxon>
        <taxon>Ecdysozoa</taxon>
        <taxon>Arthropoda</taxon>
        <taxon>Crustacea</taxon>
        <taxon>Branchiopoda</taxon>
        <taxon>Diplostraca</taxon>
        <taxon>Cladocera</taxon>
        <taxon>Anomopoda</taxon>
        <taxon>Daphniidae</taxon>
        <taxon>Daphnia</taxon>
    </lineage>
</organism>
<dbReference type="SMART" id="SM00028">
    <property type="entry name" value="TPR"/>
    <property type="match status" value="1"/>
</dbReference>
<dbReference type="InterPro" id="IPR011990">
    <property type="entry name" value="TPR-like_helical_dom_sf"/>
</dbReference>
<dbReference type="Gene3D" id="1.25.40.10">
    <property type="entry name" value="Tetratricopeptide repeat domain"/>
    <property type="match status" value="1"/>
</dbReference>
<keyword evidence="10 16" id="KW-0802">TPR repeat</keyword>
<keyword evidence="8 18" id="KW-0812">Transmembrane</keyword>
<comment type="catalytic activity">
    <reaction evidence="15">
        <text>a di-trans,poly-cis-dolichyl beta-D-mannosyl phosphate + L-seryl-[protein] = 3-O-(alpha-D-mannosyl)-L-seryl-[protein] + a di-trans,poly-cis-dolichyl phosphate + H(+)</text>
        <dbReference type="Rhea" id="RHEA:17377"/>
        <dbReference type="Rhea" id="RHEA-COMP:9863"/>
        <dbReference type="Rhea" id="RHEA-COMP:13546"/>
        <dbReference type="Rhea" id="RHEA-COMP:19498"/>
        <dbReference type="Rhea" id="RHEA-COMP:19501"/>
        <dbReference type="ChEBI" id="CHEBI:15378"/>
        <dbReference type="ChEBI" id="CHEBI:29999"/>
        <dbReference type="ChEBI" id="CHEBI:57683"/>
        <dbReference type="ChEBI" id="CHEBI:58211"/>
        <dbReference type="ChEBI" id="CHEBI:137321"/>
        <dbReference type="EC" id="2.4.1.109"/>
    </reaction>
</comment>
<evidence type="ECO:0000256" key="4">
    <source>
        <dbReference type="ARBA" id="ARBA00004922"/>
    </source>
</evidence>
<keyword evidence="21" id="KW-1185">Reference proteome</keyword>
<feature type="transmembrane region" description="Helical" evidence="18">
    <location>
        <begin position="105"/>
        <end position="126"/>
    </location>
</feature>
<comment type="similarity">
    <text evidence="5">Belongs to the TMTC family.</text>
</comment>
<evidence type="ECO:0000313" key="21">
    <source>
        <dbReference type="Proteomes" id="UP001234178"/>
    </source>
</evidence>
<keyword evidence="12 18" id="KW-1133">Transmembrane helix</keyword>
<sequence>MSADQLPASESRLYCFLPLLMGCLVFANSLGGDFVHDDLSAIRYNEDVTSSGGGASDGTGTSKSSIWSNDFWGTALSDVKSHKSYRPLTVLSFRWNYLVGGFNPFGYHVVNVALHGAVIITFARICRHRLQTTLRTSLMSASLFAIHSIHTEAVAGIVGRADILATLFFLLSFSCYHRLMEEGEERVGRQCFRWTSSVVLAWASLTAKEHGIAALPVALLFDVTSTSHVKLVDKRIRRAPYSSPTACWKISQFHRFTGTGIAIIALTLWRVSILNGQLPTFSDQDNPLALSHHFLTRVLSLLYLPAVNMGLLLAPVSLSYDWQTGSIPAIVTWSDGRNAASLLFYISAGLVAVVAFNRTNKIIIWSLLVMTVPMVPCSNLFYAVGFVVAERLLYMPSLGFCLLVGHGLDNLLIISENAGDVNQGMARAGFTHKIKRSSRAEGELCWPRLMRRLIFISTVVTATSLLTKTLVRNEEWSSRKTLFSSGLRAMPNNAKIHYNYANLQRDLGDWDQAMLHYRRAIQLWPSYSSAHNNLGTLLLGRSAGPTTDIERKKLVDEAERHFLQALAVHFRHVHARYNLAVINICYRHNLDKAISLLIDCLSLDAKHKPAEKLLNFLTIDRNRSSPSVQGSHQVNETGSTDKRSDDLHKKTSITMNDLLLILLEN</sequence>
<evidence type="ECO:0000256" key="1">
    <source>
        <dbReference type="ARBA" id="ARBA00003582"/>
    </source>
</evidence>
<evidence type="ECO:0000256" key="13">
    <source>
        <dbReference type="ARBA" id="ARBA00023136"/>
    </source>
</evidence>
<evidence type="ECO:0000313" key="20">
    <source>
        <dbReference type="EMBL" id="KAK4010146.1"/>
    </source>
</evidence>